<accession>A0A397UM03</accession>
<protein>
    <submittedName>
        <fullName evidence="1">Uncharacterized protein</fullName>
    </submittedName>
</protein>
<proteinExistence type="predicted"/>
<evidence type="ECO:0000313" key="1">
    <source>
        <dbReference type="EMBL" id="RIB08393.1"/>
    </source>
</evidence>
<sequence>MYEESSFGQQLNVTELTSTPNSLLSQDEFGPEAFANYDLEAKLKEKENKIKFPNNYMSFTTEKLSNMLLDALASNNINKLSNILLDAKASSNMLLNYEAPSNILLSRSSHETLQSPLYAASILYMNLDNINELSNMLLDAKASSNMLLNYEALNDILLDTKASSNLLLSQSSHETLQSSSLPTDAALIL</sequence>
<organism evidence="1 2">
    <name type="scientific">Gigaspora rosea</name>
    <dbReference type="NCBI Taxonomy" id="44941"/>
    <lineage>
        <taxon>Eukaryota</taxon>
        <taxon>Fungi</taxon>
        <taxon>Fungi incertae sedis</taxon>
        <taxon>Mucoromycota</taxon>
        <taxon>Glomeromycotina</taxon>
        <taxon>Glomeromycetes</taxon>
        <taxon>Diversisporales</taxon>
        <taxon>Gigasporaceae</taxon>
        <taxon>Gigaspora</taxon>
    </lineage>
</organism>
<dbReference type="AlphaFoldDB" id="A0A397UM03"/>
<comment type="caution">
    <text evidence="1">The sequence shown here is derived from an EMBL/GenBank/DDBJ whole genome shotgun (WGS) entry which is preliminary data.</text>
</comment>
<dbReference type="EMBL" id="QKWP01001514">
    <property type="protein sequence ID" value="RIB08393.1"/>
    <property type="molecule type" value="Genomic_DNA"/>
</dbReference>
<dbReference type="OrthoDB" id="10488560at2759"/>
<reference evidence="1 2" key="1">
    <citation type="submission" date="2018-06" db="EMBL/GenBank/DDBJ databases">
        <title>Comparative genomics reveals the genomic features of Rhizophagus irregularis, R. cerebriforme, R. diaphanum and Gigaspora rosea, and their symbiotic lifestyle signature.</title>
        <authorList>
            <person name="Morin E."/>
            <person name="San Clemente H."/>
            <person name="Chen E.C.H."/>
            <person name="De La Providencia I."/>
            <person name="Hainaut M."/>
            <person name="Kuo A."/>
            <person name="Kohler A."/>
            <person name="Murat C."/>
            <person name="Tang N."/>
            <person name="Roy S."/>
            <person name="Loubradou J."/>
            <person name="Henrissat B."/>
            <person name="Grigoriev I.V."/>
            <person name="Corradi N."/>
            <person name="Roux C."/>
            <person name="Martin F.M."/>
        </authorList>
    </citation>
    <scope>NUCLEOTIDE SEQUENCE [LARGE SCALE GENOMIC DNA]</scope>
    <source>
        <strain evidence="1 2">DAOM 194757</strain>
    </source>
</reference>
<name>A0A397UM03_9GLOM</name>
<gene>
    <name evidence="1" type="ORF">C2G38_2211768</name>
</gene>
<keyword evidence="2" id="KW-1185">Reference proteome</keyword>
<dbReference type="Proteomes" id="UP000266673">
    <property type="component" value="Unassembled WGS sequence"/>
</dbReference>
<evidence type="ECO:0000313" key="2">
    <source>
        <dbReference type="Proteomes" id="UP000266673"/>
    </source>
</evidence>